<evidence type="ECO:0000313" key="2">
    <source>
        <dbReference type="EMBL" id="TGK95884.1"/>
    </source>
</evidence>
<organism evidence="2 3">
    <name type="scientific">Leptospira brenneri</name>
    <dbReference type="NCBI Taxonomy" id="2023182"/>
    <lineage>
        <taxon>Bacteria</taxon>
        <taxon>Pseudomonadati</taxon>
        <taxon>Spirochaetota</taxon>
        <taxon>Spirochaetia</taxon>
        <taxon>Leptospirales</taxon>
        <taxon>Leptospiraceae</taxon>
        <taxon>Leptospira</taxon>
    </lineage>
</organism>
<dbReference type="AlphaFoldDB" id="A0A2M9Y6H6"/>
<keyword evidence="1" id="KW-1133">Transmembrane helix</keyword>
<keyword evidence="1" id="KW-0472">Membrane</keyword>
<dbReference type="Proteomes" id="UP000297891">
    <property type="component" value="Unassembled WGS sequence"/>
</dbReference>
<proteinExistence type="predicted"/>
<dbReference type="SUPFAM" id="SSF103473">
    <property type="entry name" value="MFS general substrate transporter"/>
    <property type="match status" value="1"/>
</dbReference>
<feature type="transmembrane region" description="Helical" evidence="1">
    <location>
        <begin position="75"/>
        <end position="93"/>
    </location>
</feature>
<reference evidence="2" key="1">
    <citation type="journal article" date="2019" name="PLoS Negl. Trop. Dis.">
        <title>Revisiting the worldwide diversity of Leptospira species in the environment.</title>
        <authorList>
            <person name="Vincent A.T."/>
            <person name="Schiettekatte O."/>
            <person name="Bourhy P."/>
            <person name="Veyrier F.J."/>
            <person name="Picardeau M."/>
        </authorList>
    </citation>
    <scope>NUCLEOTIDE SEQUENCE [LARGE SCALE GENOMIC DNA]</scope>
    <source>
        <strain evidence="2">201800277</strain>
    </source>
</reference>
<evidence type="ECO:0000313" key="3">
    <source>
        <dbReference type="Proteomes" id="UP000297891"/>
    </source>
</evidence>
<sequence>MLKSSIAVIAGLLSNVILSILFDTILKILGIIPYDHLHISASLVLFVLSYRIVFSIFGCYLTAKLAPKNPMKHSFILGGIGLILSITGVIFAGHLGPWWYSWSLVFLTLPIAYLGGKIYLWQENSK</sequence>
<protein>
    <recommendedName>
        <fullName evidence="4">Polysaccharide biosynthesis protein C-terminal domain-containing protein</fullName>
    </recommendedName>
</protein>
<evidence type="ECO:0008006" key="4">
    <source>
        <dbReference type="Google" id="ProtNLM"/>
    </source>
</evidence>
<feature type="transmembrane region" description="Helical" evidence="1">
    <location>
        <begin position="99"/>
        <end position="120"/>
    </location>
</feature>
<feature type="transmembrane region" description="Helical" evidence="1">
    <location>
        <begin position="7"/>
        <end position="32"/>
    </location>
</feature>
<gene>
    <name evidence="2" type="ORF">EHQ30_04445</name>
</gene>
<keyword evidence="3" id="KW-1185">Reference proteome</keyword>
<keyword evidence="1" id="KW-0812">Transmembrane</keyword>
<comment type="caution">
    <text evidence="2">The sequence shown here is derived from an EMBL/GenBank/DDBJ whole genome shotgun (WGS) entry which is preliminary data.</text>
</comment>
<dbReference type="InterPro" id="IPR036259">
    <property type="entry name" value="MFS_trans_sf"/>
</dbReference>
<accession>A0A2M9Y6H6</accession>
<feature type="transmembrane region" description="Helical" evidence="1">
    <location>
        <begin position="38"/>
        <end position="63"/>
    </location>
</feature>
<evidence type="ECO:0000256" key="1">
    <source>
        <dbReference type="SAM" id="Phobius"/>
    </source>
</evidence>
<dbReference type="OrthoDB" id="343256at2"/>
<name>A0A2M9Y6H6_9LEPT</name>
<dbReference type="EMBL" id="RQFP01000001">
    <property type="protein sequence ID" value="TGK95884.1"/>
    <property type="molecule type" value="Genomic_DNA"/>
</dbReference>
<dbReference type="RefSeq" id="WP_100789158.1">
    <property type="nucleotide sequence ID" value="NZ_NPDQ01000001.1"/>
</dbReference>